<reference evidence="6" key="1">
    <citation type="journal article" date="2021" name="PeerJ">
        <title>Extensive microbial diversity within the chicken gut microbiome revealed by metagenomics and culture.</title>
        <authorList>
            <person name="Gilroy R."/>
            <person name="Ravi A."/>
            <person name="Getino M."/>
            <person name="Pursley I."/>
            <person name="Horton D.L."/>
            <person name="Alikhan N.F."/>
            <person name="Baker D."/>
            <person name="Gharbi K."/>
            <person name="Hall N."/>
            <person name="Watson M."/>
            <person name="Adriaenssens E.M."/>
            <person name="Foster-Nyarko E."/>
            <person name="Jarju S."/>
            <person name="Secka A."/>
            <person name="Antonio M."/>
            <person name="Oren A."/>
            <person name="Chaudhuri R.R."/>
            <person name="La Ragione R."/>
            <person name="Hildebrand F."/>
            <person name="Pallen M.J."/>
        </authorList>
    </citation>
    <scope>NUCLEOTIDE SEQUENCE</scope>
    <source>
        <strain evidence="6">CHK196-7946</strain>
    </source>
</reference>
<accession>A0A9D2TMA2</accession>
<keyword evidence="3" id="KW-0547">Nucleotide-binding</keyword>
<evidence type="ECO:0000256" key="2">
    <source>
        <dbReference type="ARBA" id="ARBA00022448"/>
    </source>
</evidence>
<dbReference type="InterPro" id="IPR003439">
    <property type="entry name" value="ABC_transporter-like_ATP-bd"/>
</dbReference>
<dbReference type="CDD" id="cd03255">
    <property type="entry name" value="ABC_MJ0796_LolCDE_FtsE"/>
    <property type="match status" value="1"/>
</dbReference>
<dbReference type="InterPro" id="IPR017871">
    <property type="entry name" value="ABC_transporter-like_CS"/>
</dbReference>
<dbReference type="Pfam" id="PF00005">
    <property type="entry name" value="ABC_tran"/>
    <property type="match status" value="1"/>
</dbReference>
<evidence type="ECO:0000256" key="3">
    <source>
        <dbReference type="ARBA" id="ARBA00022741"/>
    </source>
</evidence>
<protein>
    <submittedName>
        <fullName evidence="6">ABC transporter ATP-binding protein</fullName>
    </submittedName>
</protein>
<dbReference type="GO" id="GO:0022857">
    <property type="term" value="F:transmembrane transporter activity"/>
    <property type="evidence" value="ECO:0007669"/>
    <property type="project" value="UniProtKB-ARBA"/>
</dbReference>
<dbReference type="PANTHER" id="PTHR42798:SF7">
    <property type="entry name" value="ALPHA-D-RIBOSE 1-METHYLPHOSPHONATE 5-TRIPHOSPHATE SYNTHASE SUBUNIT PHNL"/>
    <property type="match status" value="1"/>
</dbReference>
<dbReference type="EMBL" id="DWVY01000057">
    <property type="protein sequence ID" value="HJC75550.1"/>
    <property type="molecule type" value="Genomic_DNA"/>
</dbReference>
<dbReference type="PANTHER" id="PTHR42798">
    <property type="entry name" value="LIPOPROTEIN-RELEASING SYSTEM ATP-BINDING PROTEIN LOLD"/>
    <property type="match status" value="1"/>
</dbReference>
<comment type="caution">
    <text evidence="6">The sequence shown here is derived from an EMBL/GenBank/DDBJ whole genome shotgun (WGS) entry which is preliminary data.</text>
</comment>
<dbReference type="AlphaFoldDB" id="A0A9D2TMA2"/>
<reference evidence="6" key="2">
    <citation type="submission" date="2021-04" db="EMBL/GenBank/DDBJ databases">
        <authorList>
            <person name="Gilroy R."/>
        </authorList>
    </citation>
    <scope>NUCLEOTIDE SEQUENCE</scope>
    <source>
        <strain evidence="6">CHK196-7946</strain>
    </source>
</reference>
<dbReference type="GO" id="GO:0005524">
    <property type="term" value="F:ATP binding"/>
    <property type="evidence" value="ECO:0007669"/>
    <property type="project" value="UniProtKB-KW"/>
</dbReference>
<evidence type="ECO:0000313" key="7">
    <source>
        <dbReference type="Proteomes" id="UP000823902"/>
    </source>
</evidence>
<dbReference type="SUPFAM" id="SSF52540">
    <property type="entry name" value="P-loop containing nucleoside triphosphate hydrolases"/>
    <property type="match status" value="1"/>
</dbReference>
<dbReference type="Gene3D" id="3.40.50.300">
    <property type="entry name" value="P-loop containing nucleotide triphosphate hydrolases"/>
    <property type="match status" value="1"/>
</dbReference>
<feature type="domain" description="ABC transporter" evidence="5">
    <location>
        <begin position="4"/>
        <end position="226"/>
    </location>
</feature>
<dbReference type="SMART" id="SM00382">
    <property type="entry name" value="AAA"/>
    <property type="match status" value="1"/>
</dbReference>
<dbReference type="GO" id="GO:0016887">
    <property type="term" value="F:ATP hydrolysis activity"/>
    <property type="evidence" value="ECO:0007669"/>
    <property type="project" value="InterPro"/>
</dbReference>
<organism evidence="6 7">
    <name type="scientific">Candidatus Mediterraneibacter faecavium</name>
    <dbReference type="NCBI Taxonomy" id="2838668"/>
    <lineage>
        <taxon>Bacteria</taxon>
        <taxon>Bacillati</taxon>
        <taxon>Bacillota</taxon>
        <taxon>Clostridia</taxon>
        <taxon>Lachnospirales</taxon>
        <taxon>Lachnospiraceae</taxon>
        <taxon>Mediterraneibacter</taxon>
    </lineage>
</organism>
<dbReference type="PROSITE" id="PS00211">
    <property type="entry name" value="ABC_TRANSPORTER_1"/>
    <property type="match status" value="1"/>
</dbReference>
<name>A0A9D2TMA2_9FIRM</name>
<evidence type="ECO:0000259" key="5">
    <source>
        <dbReference type="PROSITE" id="PS50893"/>
    </source>
</evidence>
<evidence type="ECO:0000256" key="4">
    <source>
        <dbReference type="ARBA" id="ARBA00022840"/>
    </source>
</evidence>
<dbReference type="InterPro" id="IPR017911">
    <property type="entry name" value="MacB-like_ATP-bd"/>
</dbReference>
<dbReference type="Proteomes" id="UP000823902">
    <property type="component" value="Unassembled WGS sequence"/>
</dbReference>
<dbReference type="GO" id="GO:0098796">
    <property type="term" value="C:membrane protein complex"/>
    <property type="evidence" value="ECO:0007669"/>
    <property type="project" value="UniProtKB-ARBA"/>
</dbReference>
<gene>
    <name evidence="6" type="ORF">H9697_11535</name>
</gene>
<proteinExistence type="inferred from homology"/>
<dbReference type="PROSITE" id="PS50893">
    <property type="entry name" value="ABC_TRANSPORTER_2"/>
    <property type="match status" value="1"/>
</dbReference>
<keyword evidence="4 6" id="KW-0067">ATP-binding</keyword>
<sequence>MNIIITKNLRKIYRMGKNNVYALNGVDFTVKEGEFVAIAGASGSGKSTLLNLLGAMDSPTEGEIFVRGIALAQMSQNEQTIFRRRNIGFIFQDYKLLPVLNVYDNMVLPLKLDGRKIDREFAEMLLKSLGLQNKREQTPYTLSGGEQQRVAIARALITRPAVVLADEPTGNLDSRTGMEVIGLMKVLAQKFYQTLVVVTHDEEVAQMADRIIRIEDGKICQDGESI</sequence>
<comment type="similarity">
    <text evidence="1">Belongs to the ABC transporter superfamily.</text>
</comment>
<dbReference type="FunFam" id="3.40.50.300:FF:000032">
    <property type="entry name" value="Export ABC transporter ATP-binding protein"/>
    <property type="match status" value="1"/>
</dbReference>
<evidence type="ECO:0000256" key="1">
    <source>
        <dbReference type="ARBA" id="ARBA00005417"/>
    </source>
</evidence>
<evidence type="ECO:0000313" key="6">
    <source>
        <dbReference type="EMBL" id="HJC75550.1"/>
    </source>
</evidence>
<keyword evidence="2" id="KW-0813">Transport</keyword>
<dbReference type="InterPro" id="IPR027417">
    <property type="entry name" value="P-loop_NTPase"/>
</dbReference>
<dbReference type="InterPro" id="IPR003593">
    <property type="entry name" value="AAA+_ATPase"/>
</dbReference>